<dbReference type="EMBL" id="OY731398">
    <property type="protein sequence ID" value="CAJ1814918.1"/>
    <property type="molecule type" value="Genomic_DNA"/>
</dbReference>
<evidence type="ECO:0000313" key="3">
    <source>
        <dbReference type="Proteomes" id="UP001189624"/>
    </source>
</evidence>
<protein>
    <submittedName>
        <fullName evidence="2">Uncharacterized protein</fullName>
    </submittedName>
</protein>
<keyword evidence="1" id="KW-0812">Transmembrane</keyword>
<feature type="transmembrane region" description="Helical" evidence="1">
    <location>
        <begin position="133"/>
        <end position="152"/>
    </location>
</feature>
<keyword evidence="1" id="KW-1133">Transmembrane helix</keyword>
<dbReference type="Proteomes" id="UP001189624">
    <property type="component" value="Chromosome 1"/>
</dbReference>
<evidence type="ECO:0000313" key="2">
    <source>
        <dbReference type="EMBL" id="CAJ1814918.1"/>
    </source>
</evidence>
<dbReference type="PANTHER" id="PTHR34115:SF5">
    <property type="entry name" value="PROTEIN, PUTATIVE-RELATED"/>
    <property type="match status" value="1"/>
</dbReference>
<proteinExistence type="predicted"/>
<evidence type="ECO:0000256" key="1">
    <source>
        <dbReference type="SAM" id="Phobius"/>
    </source>
</evidence>
<accession>A0AA86RM46</accession>
<dbReference type="AlphaFoldDB" id="A0AA86RM46"/>
<gene>
    <name evidence="2" type="ORF">AYBTSS11_LOCUS997</name>
</gene>
<feature type="transmembrane region" description="Helical" evidence="1">
    <location>
        <begin position="44"/>
        <end position="61"/>
    </location>
</feature>
<sequence length="189" mass="21995">MTMADPSYWRATFYIHQQTFNLTTPLSLTCILAHNSFTKKRHKIYAFTLPTLLCFLQVQTSGSSTSPFQVHPLTIKACMCGILGYYMSFRAWLFLPAYATQLSIAMKAFGSFSLASLVSILFSDSWWHFKCMFYVLLVVLELHETMMVTMLLHEKYYVKRLTLLWRSWSRNSVQQGLPLTHMDLIDYNV</sequence>
<dbReference type="Gramene" id="rna-AYBTSS11_LOCUS997">
    <property type="protein sequence ID" value="CAJ1814918.1"/>
    <property type="gene ID" value="gene-AYBTSS11_LOCUS997"/>
</dbReference>
<organism evidence="2 3">
    <name type="scientific">Sphenostylis stenocarpa</name>
    <dbReference type="NCBI Taxonomy" id="92480"/>
    <lineage>
        <taxon>Eukaryota</taxon>
        <taxon>Viridiplantae</taxon>
        <taxon>Streptophyta</taxon>
        <taxon>Embryophyta</taxon>
        <taxon>Tracheophyta</taxon>
        <taxon>Spermatophyta</taxon>
        <taxon>Magnoliopsida</taxon>
        <taxon>eudicotyledons</taxon>
        <taxon>Gunneridae</taxon>
        <taxon>Pentapetalae</taxon>
        <taxon>rosids</taxon>
        <taxon>fabids</taxon>
        <taxon>Fabales</taxon>
        <taxon>Fabaceae</taxon>
        <taxon>Papilionoideae</taxon>
        <taxon>50 kb inversion clade</taxon>
        <taxon>NPAAA clade</taxon>
        <taxon>indigoferoid/millettioid clade</taxon>
        <taxon>Phaseoleae</taxon>
        <taxon>Sphenostylis</taxon>
    </lineage>
</organism>
<keyword evidence="3" id="KW-1185">Reference proteome</keyword>
<dbReference type="InterPro" id="IPR053258">
    <property type="entry name" value="Ca-permeable_cation_channel"/>
</dbReference>
<reference evidence="2" key="1">
    <citation type="submission" date="2023-10" db="EMBL/GenBank/DDBJ databases">
        <authorList>
            <person name="Domelevo Entfellner J.-B."/>
        </authorList>
    </citation>
    <scope>NUCLEOTIDE SEQUENCE</scope>
</reference>
<keyword evidence="1" id="KW-0472">Membrane</keyword>
<feature type="transmembrane region" description="Helical" evidence="1">
    <location>
        <begin position="73"/>
        <end position="93"/>
    </location>
</feature>
<name>A0AA86RM46_9FABA</name>
<feature type="transmembrane region" description="Helical" evidence="1">
    <location>
        <begin position="105"/>
        <end position="127"/>
    </location>
</feature>
<dbReference type="PANTHER" id="PTHR34115">
    <property type="entry name" value="PROTEIN, PUTATIVE-RELATED"/>
    <property type="match status" value="1"/>
</dbReference>